<reference evidence="7" key="1">
    <citation type="submission" date="2022-05" db="EMBL/GenBank/DDBJ databases">
        <authorList>
            <person name="Pankratov T."/>
        </authorList>
    </citation>
    <scope>NUCLEOTIDE SEQUENCE</scope>
    <source>
        <strain evidence="7">BP6-180914</strain>
    </source>
</reference>
<evidence type="ECO:0000313" key="8">
    <source>
        <dbReference type="Proteomes" id="UP001165667"/>
    </source>
</evidence>
<dbReference type="PANTHER" id="PTHR43003:SF13">
    <property type="entry name" value="DNA-3-METHYLADENINE GLYCOSYLASE 2"/>
    <property type="match status" value="1"/>
</dbReference>
<gene>
    <name evidence="7" type="ORF">M8523_18180</name>
</gene>
<dbReference type="AlphaFoldDB" id="A0AA41YWN4"/>
<dbReference type="Proteomes" id="UP001165667">
    <property type="component" value="Unassembled WGS sequence"/>
</dbReference>
<dbReference type="EC" id="3.2.2.21" evidence="2"/>
<evidence type="ECO:0000313" key="7">
    <source>
        <dbReference type="EMBL" id="MCW6509951.1"/>
    </source>
</evidence>
<dbReference type="CDD" id="cd00056">
    <property type="entry name" value="ENDO3c"/>
    <property type="match status" value="1"/>
</dbReference>
<protein>
    <recommendedName>
        <fullName evidence="2">DNA-3-methyladenine glycosylase II</fullName>
        <ecNumber evidence="2">3.2.2.21</ecNumber>
    </recommendedName>
</protein>
<evidence type="ECO:0000259" key="6">
    <source>
        <dbReference type="SMART" id="SM00478"/>
    </source>
</evidence>
<dbReference type="InterPro" id="IPR051912">
    <property type="entry name" value="Alkylbase_DNA_Glycosylase/TA"/>
</dbReference>
<keyword evidence="3" id="KW-0227">DNA damage</keyword>
<evidence type="ECO:0000256" key="3">
    <source>
        <dbReference type="ARBA" id="ARBA00022763"/>
    </source>
</evidence>
<accession>A0AA41YWN4</accession>
<dbReference type="GO" id="GO:0043916">
    <property type="term" value="F:DNA-7-methylguanine glycosylase activity"/>
    <property type="evidence" value="ECO:0007669"/>
    <property type="project" value="TreeGrafter"/>
</dbReference>
<comment type="catalytic activity">
    <reaction evidence="1">
        <text>Hydrolysis of alkylated DNA, releasing 3-methyladenine, 3-methylguanine, 7-methylguanine and 7-methyladenine.</text>
        <dbReference type="EC" id="3.2.2.21"/>
    </reaction>
</comment>
<dbReference type="GO" id="GO:0006285">
    <property type="term" value="P:base-excision repair, AP site formation"/>
    <property type="evidence" value="ECO:0007669"/>
    <property type="project" value="TreeGrafter"/>
</dbReference>
<dbReference type="PANTHER" id="PTHR43003">
    <property type="entry name" value="DNA-3-METHYLADENINE GLYCOSYLASE"/>
    <property type="match status" value="1"/>
</dbReference>
<evidence type="ECO:0000256" key="1">
    <source>
        <dbReference type="ARBA" id="ARBA00000086"/>
    </source>
</evidence>
<sequence length="239" mass="24965">MQVLNMSRHQNHPGHGTGHAAPLRLTTEAALDTGLNGLARVDPAGSAAMTALAGRPALRANRSGFEGLAATIVAQQVSTASAAAIFARFAVALIPLTPETVLRAEVDLLRGCGLSAAKIRTLRTVAQAIADGALPLDRLADLPVDDAHARLVALKGIGPWTADVFLLFCLGHPDAFPAGDLALQEAARLVFGGDARPSARDLTAMAERWRPFRGVAAYLLWGCYRALRGARATPVPTAS</sequence>
<organism evidence="7 8">
    <name type="scientific">Lichenifustis flavocetrariae</name>
    <dbReference type="NCBI Taxonomy" id="2949735"/>
    <lineage>
        <taxon>Bacteria</taxon>
        <taxon>Pseudomonadati</taxon>
        <taxon>Pseudomonadota</taxon>
        <taxon>Alphaproteobacteria</taxon>
        <taxon>Hyphomicrobiales</taxon>
        <taxon>Lichenihabitantaceae</taxon>
        <taxon>Lichenifustis</taxon>
    </lineage>
</organism>
<dbReference type="GO" id="GO:0032131">
    <property type="term" value="F:alkylated DNA binding"/>
    <property type="evidence" value="ECO:0007669"/>
    <property type="project" value="TreeGrafter"/>
</dbReference>
<keyword evidence="8" id="KW-1185">Reference proteome</keyword>
<dbReference type="EMBL" id="JAMOIM010000012">
    <property type="protein sequence ID" value="MCW6509951.1"/>
    <property type="molecule type" value="Genomic_DNA"/>
</dbReference>
<evidence type="ECO:0000256" key="2">
    <source>
        <dbReference type="ARBA" id="ARBA00012000"/>
    </source>
</evidence>
<dbReference type="RefSeq" id="WP_282586321.1">
    <property type="nucleotide sequence ID" value="NZ_JAMOIM010000012.1"/>
</dbReference>
<dbReference type="InterPro" id="IPR011257">
    <property type="entry name" value="DNA_glycosylase"/>
</dbReference>
<dbReference type="Gene3D" id="1.10.1670.40">
    <property type="match status" value="1"/>
</dbReference>
<evidence type="ECO:0000256" key="4">
    <source>
        <dbReference type="ARBA" id="ARBA00023204"/>
    </source>
</evidence>
<dbReference type="InterPro" id="IPR003265">
    <property type="entry name" value="HhH-GPD_domain"/>
</dbReference>
<dbReference type="GO" id="GO:0005737">
    <property type="term" value="C:cytoplasm"/>
    <property type="evidence" value="ECO:0007669"/>
    <property type="project" value="TreeGrafter"/>
</dbReference>
<feature type="domain" description="HhH-GPD" evidence="6">
    <location>
        <begin position="73"/>
        <end position="224"/>
    </location>
</feature>
<comment type="caution">
    <text evidence="7">The sequence shown here is derived from an EMBL/GenBank/DDBJ whole genome shotgun (WGS) entry which is preliminary data.</text>
</comment>
<proteinExistence type="predicted"/>
<dbReference type="GO" id="GO:0008725">
    <property type="term" value="F:DNA-3-methyladenine glycosylase activity"/>
    <property type="evidence" value="ECO:0007669"/>
    <property type="project" value="TreeGrafter"/>
</dbReference>
<dbReference type="SUPFAM" id="SSF48150">
    <property type="entry name" value="DNA-glycosylase"/>
    <property type="match status" value="1"/>
</dbReference>
<dbReference type="GO" id="GO:0032993">
    <property type="term" value="C:protein-DNA complex"/>
    <property type="evidence" value="ECO:0007669"/>
    <property type="project" value="TreeGrafter"/>
</dbReference>
<dbReference type="Pfam" id="PF00730">
    <property type="entry name" value="HhH-GPD"/>
    <property type="match status" value="1"/>
</dbReference>
<name>A0AA41YWN4_9HYPH</name>
<dbReference type="Gene3D" id="1.10.340.30">
    <property type="entry name" value="Hypothetical protein, domain 2"/>
    <property type="match status" value="1"/>
</dbReference>
<dbReference type="SMART" id="SM00478">
    <property type="entry name" value="ENDO3c"/>
    <property type="match status" value="1"/>
</dbReference>
<evidence type="ECO:0000256" key="5">
    <source>
        <dbReference type="SAM" id="MobiDB-lite"/>
    </source>
</evidence>
<dbReference type="GO" id="GO:0006307">
    <property type="term" value="P:DNA alkylation repair"/>
    <property type="evidence" value="ECO:0007669"/>
    <property type="project" value="TreeGrafter"/>
</dbReference>
<feature type="region of interest" description="Disordered" evidence="5">
    <location>
        <begin position="1"/>
        <end position="22"/>
    </location>
</feature>
<keyword evidence="4" id="KW-0234">DNA repair</keyword>